<reference evidence="1 2" key="1">
    <citation type="submission" date="2020-04" db="EMBL/GenBank/DDBJ databases">
        <authorList>
            <person name="Wallbank WR R."/>
            <person name="Pardo Diaz C."/>
            <person name="Kozak K."/>
            <person name="Martin S."/>
            <person name="Jiggins C."/>
            <person name="Moest M."/>
            <person name="Warren A I."/>
            <person name="Byers J.R.P. K."/>
            <person name="Montejo-Kovacevich G."/>
            <person name="Yen C E."/>
        </authorList>
    </citation>
    <scope>NUCLEOTIDE SEQUENCE [LARGE SCALE GENOMIC DNA]</scope>
</reference>
<evidence type="ECO:0000313" key="2">
    <source>
        <dbReference type="Proteomes" id="UP000494256"/>
    </source>
</evidence>
<organism evidence="1 2">
    <name type="scientific">Arctia plantaginis</name>
    <name type="common">Wood tiger moth</name>
    <name type="synonym">Phalaena plantaginis</name>
    <dbReference type="NCBI Taxonomy" id="874455"/>
    <lineage>
        <taxon>Eukaryota</taxon>
        <taxon>Metazoa</taxon>
        <taxon>Ecdysozoa</taxon>
        <taxon>Arthropoda</taxon>
        <taxon>Hexapoda</taxon>
        <taxon>Insecta</taxon>
        <taxon>Pterygota</taxon>
        <taxon>Neoptera</taxon>
        <taxon>Endopterygota</taxon>
        <taxon>Lepidoptera</taxon>
        <taxon>Glossata</taxon>
        <taxon>Ditrysia</taxon>
        <taxon>Noctuoidea</taxon>
        <taxon>Erebidae</taxon>
        <taxon>Arctiinae</taxon>
        <taxon>Arctia</taxon>
    </lineage>
</organism>
<accession>A0A8S0ZUX0</accession>
<dbReference type="EMBL" id="CADEBD010000306">
    <property type="protein sequence ID" value="CAB3238527.1"/>
    <property type="molecule type" value="Genomic_DNA"/>
</dbReference>
<evidence type="ECO:0000313" key="1">
    <source>
        <dbReference type="EMBL" id="CAB3238527.1"/>
    </source>
</evidence>
<name>A0A8S0ZUX0_ARCPL</name>
<dbReference type="OrthoDB" id="7312725at2759"/>
<protein>
    <submittedName>
        <fullName evidence="1">Uncharacterized protein</fullName>
    </submittedName>
</protein>
<sequence length="120" mass="13729">MLLGQHSSARLDSLARQRRGLVDGVRYLANSLFGVLDGRFAEQYQKDIRLLRDNQRHISSYWQNQTSIIKTQYFTVIANKMQSSELNVKPEVYAPVIPPINQIINIPIPHLVPLNECGKL</sequence>
<dbReference type="AlphaFoldDB" id="A0A8S0ZUX0"/>
<gene>
    <name evidence="1" type="ORF">APLA_LOCUS8274</name>
</gene>
<proteinExistence type="predicted"/>
<dbReference type="Proteomes" id="UP000494256">
    <property type="component" value="Unassembled WGS sequence"/>
</dbReference>
<comment type="caution">
    <text evidence="1">The sequence shown here is derived from an EMBL/GenBank/DDBJ whole genome shotgun (WGS) entry which is preliminary data.</text>
</comment>